<dbReference type="InterPro" id="IPR020846">
    <property type="entry name" value="MFS_dom"/>
</dbReference>
<dbReference type="PANTHER" id="PTHR23508">
    <property type="entry name" value="CARBOXYLIC ACID TRANSPORTER PROTEIN HOMOLOG"/>
    <property type="match status" value="1"/>
</dbReference>
<reference evidence="7 8" key="1">
    <citation type="submission" date="2018-01" db="EMBL/GenBank/DDBJ databases">
        <authorList>
            <person name="Clerissi C."/>
        </authorList>
    </citation>
    <scope>NUCLEOTIDE SEQUENCE [LARGE SCALE GENOMIC DNA]</scope>
    <source>
        <strain evidence="7">Cupriavidus sp. LMG 19464</strain>
    </source>
</reference>
<feature type="transmembrane region" description="Helical" evidence="5">
    <location>
        <begin position="241"/>
        <end position="260"/>
    </location>
</feature>
<keyword evidence="2 5" id="KW-0812">Transmembrane</keyword>
<dbReference type="GO" id="GO:0005886">
    <property type="term" value="C:plasma membrane"/>
    <property type="evidence" value="ECO:0007669"/>
    <property type="project" value="TreeGrafter"/>
</dbReference>
<dbReference type="CDD" id="cd17365">
    <property type="entry name" value="MFS_PcaK_like"/>
    <property type="match status" value="1"/>
</dbReference>
<dbReference type="EMBL" id="OFSQ01000031">
    <property type="protein sequence ID" value="SOY61066.1"/>
    <property type="molecule type" value="Genomic_DNA"/>
</dbReference>
<dbReference type="InterPro" id="IPR005829">
    <property type="entry name" value="Sugar_transporter_CS"/>
</dbReference>
<dbReference type="Pfam" id="PF07690">
    <property type="entry name" value="MFS_1"/>
    <property type="match status" value="1"/>
</dbReference>
<comment type="subcellular location">
    <subcellularLocation>
        <location evidence="1">Membrane</location>
        <topology evidence="1">Multi-pass membrane protein</topology>
    </subcellularLocation>
</comment>
<dbReference type="SUPFAM" id="SSF103473">
    <property type="entry name" value="MFS general substrate transporter"/>
    <property type="match status" value="1"/>
</dbReference>
<feature type="transmembrane region" description="Helical" evidence="5">
    <location>
        <begin position="395"/>
        <end position="416"/>
    </location>
</feature>
<feature type="transmembrane region" description="Helical" evidence="5">
    <location>
        <begin position="305"/>
        <end position="324"/>
    </location>
</feature>
<dbReference type="PROSITE" id="PS00217">
    <property type="entry name" value="SUGAR_TRANSPORT_2"/>
    <property type="match status" value="1"/>
</dbReference>
<feature type="transmembrane region" description="Helical" evidence="5">
    <location>
        <begin position="75"/>
        <end position="93"/>
    </location>
</feature>
<sequence>MSWFQIAAVAICVTINMLDGFDVLALALTAPSIAKDWGLKPTELGVLFSASLAGMAIGSLTIAPVADRWGRRPTVLACLVLLSIGMVASSFAQDVLQLGLLRFVTGLGIGGVLPSINTLVAEYSSARRRDLNISMMTVGYSVGATLGGLASVYLVTHHGWRSVFLAGGVLSIAMIPVALALLPESLDFLVARRPAGALPAVNRILARLGQAAVAELPPQRQGAAGFSFAALLRGEQRRSTVLASAAFLLVMLTFYFLLNWTPKMLVDMGLTVQSGISGSVVMNLSGVIGGVALGWLTARFGLKRMAIAYFALCFASVVVFTWIAPTTANLIAMAAIIGFFMNGAVVCLYALAPRVFPPEVRATGTGLALGFGRLGGTMGPYLAGVLIAAEWSRTAYSAALAAPMLLAAVIFAIALAGEARAPGLQAAMEPTR</sequence>
<dbReference type="PROSITE" id="PS00216">
    <property type="entry name" value="SUGAR_TRANSPORT_1"/>
    <property type="match status" value="1"/>
</dbReference>
<evidence type="ECO:0000256" key="5">
    <source>
        <dbReference type="SAM" id="Phobius"/>
    </source>
</evidence>
<evidence type="ECO:0000256" key="2">
    <source>
        <dbReference type="ARBA" id="ARBA00022692"/>
    </source>
</evidence>
<dbReference type="Proteomes" id="UP000256780">
    <property type="component" value="Chromosome CBM2587_b"/>
</dbReference>
<dbReference type="InterPro" id="IPR011701">
    <property type="entry name" value="MFS"/>
</dbReference>
<proteinExistence type="predicted"/>
<dbReference type="InterPro" id="IPR036259">
    <property type="entry name" value="MFS_trans_sf"/>
</dbReference>
<feature type="transmembrane region" description="Helical" evidence="5">
    <location>
        <begin position="99"/>
        <end position="121"/>
    </location>
</feature>
<comment type="caution">
    <text evidence="7">The sequence shown here is derived from an EMBL/GenBank/DDBJ whole genome shotgun (WGS) entry which is preliminary data.</text>
</comment>
<evidence type="ECO:0000259" key="6">
    <source>
        <dbReference type="PROSITE" id="PS50850"/>
    </source>
</evidence>
<dbReference type="PROSITE" id="PS50850">
    <property type="entry name" value="MFS"/>
    <property type="match status" value="1"/>
</dbReference>
<dbReference type="Gene3D" id="1.20.1250.20">
    <property type="entry name" value="MFS general substrate transporter like domains"/>
    <property type="match status" value="1"/>
</dbReference>
<feature type="domain" description="Major facilitator superfamily (MFS) profile" evidence="6">
    <location>
        <begin position="8"/>
        <end position="420"/>
    </location>
</feature>
<keyword evidence="3 5" id="KW-1133">Transmembrane helix</keyword>
<evidence type="ECO:0000256" key="4">
    <source>
        <dbReference type="ARBA" id="ARBA00023136"/>
    </source>
</evidence>
<organism evidence="7 8">
    <name type="scientific">Cupriavidus taiwanensis</name>
    <dbReference type="NCBI Taxonomy" id="164546"/>
    <lineage>
        <taxon>Bacteria</taxon>
        <taxon>Pseudomonadati</taxon>
        <taxon>Pseudomonadota</taxon>
        <taxon>Betaproteobacteria</taxon>
        <taxon>Burkholderiales</taxon>
        <taxon>Burkholderiaceae</taxon>
        <taxon>Cupriavidus</taxon>
    </lineage>
</organism>
<evidence type="ECO:0000313" key="7">
    <source>
        <dbReference type="EMBL" id="SOY61066.1"/>
    </source>
</evidence>
<feature type="transmembrane region" description="Helical" evidence="5">
    <location>
        <begin position="133"/>
        <end position="156"/>
    </location>
</feature>
<feature type="transmembrane region" description="Helical" evidence="5">
    <location>
        <begin position="280"/>
        <end position="298"/>
    </location>
</feature>
<feature type="transmembrane region" description="Helical" evidence="5">
    <location>
        <begin position="44"/>
        <end position="63"/>
    </location>
</feature>
<gene>
    <name evidence="7" type="ORF">CBM2587_B20033</name>
</gene>
<feature type="transmembrane region" description="Helical" evidence="5">
    <location>
        <begin position="364"/>
        <end position="389"/>
    </location>
</feature>
<keyword evidence="4 5" id="KW-0472">Membrane</keyword>
<dbReference type="RefSeq" id="WP_232346654.1">
    <property type="nucleotide sequence ID" value="NZ_LT976854.1"/>
</dbReference>
<evidence type="ECO:0000256" key="1">
    <source>
        <dbReference type="ARBA" id="ARBA00004141"/>
    </source>
</evidence>
<evidence type="ECO:0000313" key="8">
    <source>
        <dbReference type="Proteomes" id="UP000256780"/>
    </source>
</evidence>
<name>A0A975X746_9BURK</name>
<dbReference type="PANTHER" id="PTHR23508:SF10">
    <property type="entry name" value="CARBOXYLIC ACID TRANSPORTER PROTEIN HOMOLOG"/>
    <property type="match status" value="1"/>
</dbReference>
<dbReference type="GO" id="GO:0046943">
    <property type="term" value="F:carboxylic acid transmembrane transporter activity"/>
    <property type="evidence" value="ECO:0007669"/>
    <property type="project" value="TreeGrafter"/>
</dbReference>
<feature type="transmembrane region" description="Helical" evidence="5">
    <location>
        <begin position="330"/>
        <end position="352"/>
    </location>
</feature>
<dbReference type="AlphaFoldDB" id="A0A975X746"/>
<accession>A0A975X746</accession>
<protein>
    <submittedName>
        <fullName evidence="7">4-hydroxybenzoate transporter PcaK</fullName>
    </submittedName>
</protein>
<evidence type="ECO:0000256" key="3">
    <source>
        <dbReference type="ARBA" id="ARBA00022989"/>
    </source>
</evidence>
<feature type="transmembrane region" description="Helical" evidence="5">
    <location>
        <begin position="162"/>
        <end position="182"/>
    </location>
</feature>